<sequence length="72" mass="8722">TNLFYEKKENNSISENPEIIQRKAKYDNFKLLTDIQAVLNKCSHLTDNDKLMYCQSQRYFMKLYLREINKPE</sequence>
<organism evidence="1">
    <name type="scientific">marine sediment metagenome</name>
    <dbReference type="NCBI Taxonomy" id="412755"/>
    <lineage>
        <taxon>unclassified sequences</taxon>
        <taxon>metagenomes</taxon>
        <taxon>ecological metagenomes</taxon>
    </lineage>
</organism>
<gene>
    <name evidence="1" type="ORF">S03H2_50955</name>
</gene>
<dbReference type="EMBL" id="BARU01032300">
    <property type="protein sequence ID" value="GAH69468.1"/>
    <property type="molecule type" value="Genomic_DNA"/>
</dbReference>
<proteinExistence type="predicted"/>
<reference evidence="1" key="1">
    <citation type="journal article" date="2014" name="Front. Microbiol.">
        <title>High frequency of phylogenetically diverse reductive dehalogenase-homologous genes in deep subseafloor sedimentary metagenomes.</title>
        <authorList>
            <person name="Kawai M."/>
            <person name="Futagami T."/>
            <person name="Toyoda A."/>
            <person name="Takaki Y."/>
            <person name="Nishi S."/>
            <person name="Hori S."/>
            <person name="Arai W."/>
            <person name="Tsubouchi T."/>
            <person name="Morono Y."/>
            <person name="Uchiyama I."/>
            <person name="Ito T."/>
            <person name="Fujiyama A."/>
            <person name="Inagaki F."/>
            <person name="Takami H."/>
        </authorList>
    </citation>
    <scope>NUCLEOTIDE SEQUENCE</scope>
    <source>
        <strain evidence="1">Expedition CK06-06</strain>
    </source>
</reference>
<comment type="caution">
    <text evidence="1">The sequence shown here is derived from an EMBL/GenBank/DDBJ whole genome shotgun (WGS) entry which is preliminary data.</text>
</comment>
<feature type="non-terminal residue" evidence="1">
    <location>
        <position position="1"/>
    </location>
</feature>
<accession>X1JIB8</accession>
<evidence type="ECO:0000313" key="1">
    <source>
        <dbReference type="EMBL" id="GAH69468.1"/>
    </source>
</evidence>
<dbReference type="AlphaFoldDB" id="X1JIB8"/>
<protein>
    <submittedName>
        <fullName evidence="1">Uncharacterized protein</fullName>
    </submittedName>
</protein>
<name>X1JIB8_9ZZZZ</name>